<dbReference type="EMBL" id="CAJHJT010000001">
    <property type="protein sequence ID" value="CAD6991810.1"/>
    <property type="molecule type" value="Genomic_DNA"/>
</dbReference>
<sequence>TAVFRRTVQTAIYTTDLEQVHRVVDLGITIDPKLTFVKWYLKGFTHPYVINPLLTTLVRHILEYVRGVKSTLIE</sequence>
<keyword evidence="2" id="KW-1185">Reference proteome</keyword>
<comment type="caution">
    <text evidence="1">The sequence shown here is derived from an EMBL/GenBank/DDBJ whole genome shotgun (WGS) entry which is preliminary data.</text>
</comment>
<feature type="non-terminal residue" evidence="1">
    <location>
        <position position="1"/>
    </location>
</feature>
<accession>A0A811U0E0</accession>
<protein>
    <submittedName>
        <fullName evidence="1">(Mediterranean fruit fly) hypothetical protein</fullName>
    </submittedName>
</protein>
<name>A0A811U0E0_CERCA</name>
<organism evidence="1 2">
    <name type="scientific">Ceratitis capitata</name>
    <name type="common">Mediterranean fruit fly</name>
    <name type="synonym">Tephritis capitata</name>
    <dbReference type="NCBI Taxonomy" id="7213"/>
    <lineage>
        <taxon>Eukaryota</taxon>
        <taxon>Metazoa</taxon>
        <taxon>Ecdysozoa</taxon>
        <taxon>Arthropoda</taxon>
        <taxon>Hexapoda</taxon>
        <taxon>Insecta</taxon>
        <taxon>Pterygota</taxon>
        <taxon>Neoptera</taxon>
        <taxon>Endopterygota</taxon>
        <taxon>Diptera</taxon>
        <taxon>Brachycera</taxon>
        <taxon>Muscomorpha</taxon>
        <taxon>Tephritoidea</taxon>
        <taxon>Tephritidae</taxon>
        <taxon>Ceratitis</taxon>
        <taxon>Ceratitis</taxon>
    </lineage>
</organism>
<dbReference type="Proteomes" id="UP000606786">
    <property type="component" value="Unassembled WGS sequence"/>
</dbReference>
<evidence type="ECO:0000313" key="1">
    <source>
        <dbReference type="EMBL" id="CAD6991810.1"/>
    </source>
</evidence>
<reference evidence="1" key="1">
    <citation type="submission" date="2020-11" db="EMBL/GenBank/DDBJ databases">
        <authorList>
            <person name="Whitehead M."/>
        </authorList>
    </citation>
    <scope>NUCLEOTIDE SEQUENCE</scope>
    <source>
        <strain evidence="1">EGII</strain>
    </source>
</reference>
<dbReference type="AlphaFoldDB" id="A0A811U0E0"/>
<gene>
    <name evidence="1" type="ORF">CCAP1982_LOCUS711</name>
</gene>
<evidence type="ECO:0000313" key="2">
    <source>
        <dbReference type="Proteomes" id="UP000606786"/>
    </source>
</evidence>
<proteinExistence type="predicted"/>